<dbReference type="Gene3D" id="1.20.1070.10">
    <property type="entry name" value="Rhodopsin 7-helix transmembrane proteins"/>
    <property type="match status" value="1"/>
</dbReference>
<feature type="domain" description="G-protein coupled receptors family 2 profile 2" evidence="7">
    <location>
        <begin position="216"/>
        <end position="460"/>
    </location>
</feature>
<evidence type="ECO:0000256" key="4">
    <source>
        <dbReference type="ARBA" id="ARBA00023136"/>
    </source>
</evidence>
<dbReference type="Pfam" id="PF00002">
    <property type="entry name" value="7tm_2"/>
    <property type="match status" value="1"/>
</dbReference>
<evidence type="ECO:0000259" key="7">
    <source>
        <dbReference type="PROSITE" id="PS50261"/>
    </source>
</evidence>
<name>A0A8B7ZA58_ACAPL</name>
<dbReference type="OrthoDB" id="10429032at2759"/>
<feature type="transmembrane region" description="Helical" evidence="6">
    <location>
        <begin position="249"/>
        <end position="272"/>
    </location>
</feature>
<comment type="subcellular location">
    <subcellularLocation>
        <location evidence="1">Membrane</location>
        <topology evidence="1">Multi-pass membrane protein</topology>
    </subcellularLocation>
</comment>
<feature type="transmembrane region" description="Helical" evidence="6">
    <location>
        <begin position="439"/>
        <end position="459"/>
    </location>
</feature>
<dbReference type="OMA" id="WPEGSSM"/>
<dbReference type="GO" id="GO:0004930">
    <property type="term" value="F:G protein-coupled receptor activity"/>
    <property type="evidence" value="ECO:0007669"/>
    <property type="project" value="InterPro"/>
</dbReference>
<feature type="transmembrane region" description="Helical" evidence="6">
    <location>
        <begin position="325"/>
        <end position="345"/>
    </location>
</feature>
<keyword evidence="8" id="KW-1185">Reference proteome</keyword>
<dbReference type="PANTHER" id="PTHR12011:SF347">
    <property type="entry name" value="FI21270P1-RELATED"/>
    <property type="match status" value="1"/>
</dbReference>
<dbReference type="InterPro" id="IPR000832">
    <property type="entry name" value="GPCR_2_secretin-like"/>
</dbReference>
<dbReference type="Proteomes" id="UP000694845">
    <property type="component" value="Unplaced"/>
</dbReference>
<dbReference type="InterPro" id="IPR017981">
    <property type="entry name" value="GPCR_2-like_7TM"/>
</dbReference>
<evidence type="ECO:0000256" key="2">
    <source>
        <dbReference type="ARBA" id="ARBA00022692"/>
    </source>
</evidence>
<evidence type="ECO:0000313" key="8">
    <source>
        <dbReference type="Proteomes" id="UP000694845"/>
    </source>
</evidence>
<proteinExistence type="predicted"/>
<feature type="region of interest" description="Disordered" evidence="5">
    <location>
        <begin position="474"/>
        <end position="500"/>
    </location>
</feature>
<dbReference type="RefSeq" id="XP_022102554.1">
    <property type="nucleotide sequence ID" value="XM_022246862.1"/>
</dbReference>
<dbReference type="AlphaFoldDB" id="A0A8B7ZA58"/>
<evidence type="ECO:0000313" key="9">
    <source>
        <dbReference type="RefSeq" id="XP_022102554.1"/>
    </source>
</evidence>
<reference evidence="9" key="1">
    <citation type="submission" date="2025-08" db="UniProtKB">
        <authorList>
            <consortium name="RefSeq"/>
        </authorList>
    </citation>
    <scope>IDENTIFICATION</scope>
</reference>
<evidence type="ECO:0000256" key="3">
    <source>
        <dbReference type="ARBA" id="ARBA00022989"/>
    </source>
</evidence>
<dbReference type="KEGG" id="aplc:110985676"/>
<keyword evidence="2 6" id="KW-0812">Transmembrane</keyword>
<keyword evidence="4 6" id="KW-0472">Membrane</keyword>
<dbReference type="GO" id="GO:0005886">
    <property type="term" value="C:plasma membrane"/>
    <property type="evidence" value="ECO:0007669"/>
    <property type="project" value="TreeGrafter"/>
</dbReference>
<feature type="transmembrane region" description="Helical" evidence="6">
    <location>
        <begin position="215"/>
        <end position="237"/>
    </location>
</feature>
<evidence type="ECO:0000256" key="5">
    <source>
        <dbReference type="SAM" id="MobiDB-lite"/>
    </source>
</evidence>
<gene>
    <name evidence="9" type="primary">LOC110985676</name>
</gene>
<dbReference type="PROSITE" id="PS50261">
    <property type="entry name" value="G_PROTEIN_RECEP_F2_4"/>
    <property type="match status" value="1"/>
</dbReference>
<dbReference type="GeneID" id="110985676"/>
<protein>
    <submittedName>
        <fullName evidence="9">Adhesion G protein-coupled receptor E2-like</fullName>
    </submittedName>
</protein>
<accession>A0A8B7ZA58</accession>
<feature type="transmembrane region" description="Helical" evidence="6">
    <location>
        <begin position="365"/>
        <end position="386"/>
    </location>
</feature>
<evidence type="ECO:0000256" key="6">
    <source>
        <dbReference type="SAM" id="Phobius"/>
    </source>
</evidence>
<organism evidence="8 9">
    <name type="scientific">Acanthaster planci</name>
    <name type="common">Crown-of-thorns starfish</name>
    <dbReference type="NCBI Taxonomy" id="133434"/>
    <lineage>
        <taxon>Eukaryota</taxon>
        <taxon>Metazoa</taxon>
        <taxon>Echinodermata</taxon>
        <taxon>Eleutherozoa</taxon>
        <taxon>Asterozoa</taxon>
        <taxon>Asteroidea</taxon>
        <taxon>Valvatacea</taxon>
        <taxon>Valvatida</taxon>
        <taxon>Acanthasteridae</taxon>
        <taxon>Acanthaster</taxon>
    </lineage>
</organism>
<dbReference type="PANTHER" id="PTHR12011">
    <property type="entry name" value="ADHESION G-PROTEIN COUPLED RECEPTOR"/>
    <property type="match status" value="1"/>
</dbReference>
<feature type="transmembrane region" description="Helical" evidence="6">
    <location>
        <begin position="406"/>
        <end position="427"/>
    </location>
</feature>
<sequence length="625" mass="69636">MTRDLVFDYATSILEIAKKIARAWPEGSSMHMHQDDRDVFLRNRDGLTKLEKDVLSNTNAFMHFDQKVVTPPIVLVESTSGEFLGYSAEFDFTTDYEYSEFASERTLNFNATSDVQIEELINKDILLRYSVPSADLSSSRGVNVSRREELMIKEGDNFTIVWASSTAACTSISDTHTRTSCKIVHYEGWSSPCECSHVDDVTVFIKVWKIGISRVFRWSLSLSCGVSVIAIIIALVLRGYARCLWKTDTDLATTMVLVAIAMTDISLLLSVQDIKSEIFCRANGIALHFFYTSVCSWMFVRGLLLHRQSHEPLQIATGSLPHQRISFLIGLGIPSVVVFVSTIALFSQYTSELGCVADFKKNLLWAFLVAPILITTLVLGLFLYVVKSVSINKMSALNTKEMKRNLFKSACLAVLTSVALILMPPSLASPTGKLTAAQWIFAVINSLQGLCMLSLCCFWDSKVRKALAHRVGQSRTPDEKLKMSTHKVKSPKSSPTTEMPVGRGASYIEADFTPVVPGPGALHHGHDSPTISMENDGFEDCPEIDLRVLSPSPTPDPTMRPVSAMSDLTLQDLPGMVFTNESEFVREVKTTHRVFVKGKWHVEQDEKVIRKVYRRPRSNAETSTV</sequence>
<dbReference type="GO" id="GO:0007166">
    <property type="term" value="P:cell surface receptor signaling pathway"/>
    <property type="evidence" value="ECO:0007669"/>
    <property type="project" value="InterPro"/>
</dbReference>
<keyword evidence="3 6" id="KW-1133">Transmembrane helix</keyword>
<evidence type="ECO:0000256" key="1">
    <source>
        <dbReference type="ARBA" id="ARBA00004141"/>
    </source>
</evidence>